<comment type="caution">
    <text evidence="1">The sequence shown here is derived from an EMBL/GenBank/DDBJ whole genome shotgun (WGS) entry which is preliminary data.</text>
</comment>
<organism evidence="1 2">
    <name type="scientific">Nonlabens ulvanivorans</name>
    <name type="common">Persicivirga ulvanivorans</name>
    <dbReference type="NCBI Taxonomy" id="906888"/>
    <lineage>
        <taxon>Bacteria</taxon>
        <taxon>Pseudomonadati</taxon>
        <taxon>Bacteroidota</taxon>
        <taxon>Flavobacteriia</taxon>
        <taxon>Flavobacteriales</taxon>
        <taxon>Flavobacteriaceae</taxon>
        <taxon>Nonlabens</taxon>
    </lineage>
</organism>
<dbReference type="Proteomes" id="UP000029226">
    <property type="component" value="Unassembled WGS sequence"/>
</dbReference>
<name>A0A090Q8B8_NONUL</name>
<accession>A0A090Q8B8</accession>
<reference evidence="1 2" key="1">
    <citation type="journal article" date="2014" name="Genome Announc.">
        <title>Draft Genome Sequences of Marine Flavobacterium Nonlabens Strains NR17, NR24, NR27, NR32, NR33, and Ara13.</title>
        <authorList>
            <person name="Nakanishi M."/>
            <person name="Meirelles P."/>
            <person name="Suzuki R."/>
            <person name="Takatani N."/>
            <person name="Mino S."/>
            <person name="Suda W."/>
            <person name="Oshima K."/>
            <person name="Hattori M."/>
            <person name="Ohkuma M."/>
            <person name="Hosokawa M."/>
            <person name="Miyashita K."/>
            <person name="Thompson F.L."/>
            <person name="Niwa A."/>
            <person name="Sawabe T."/>
            <person name="Sawabe T."/>
        </authorList>
    </citation>
    <scope>NUCLEOTIDE SEQUENCE [LARGE SCALE GENOMIC DNA]</scope>
    <source>
        <strain evidence="2">JCM19314</strain>
    </source>
</reference>
<dbReference type="EMBL" id="BBMM01000002">
    <property type="protein sequence ID" value="GAK99339.1"/>
    <property type="molecule type" value="Genomic_DNA"/>
</dbReference>
<sequence length="76" mass="9059">MAAVIRLYWWSEIFIQKLDQENYGDVLGKYLVEKISRKKVVWQRAHKFYFKNLWSPLYVTIGSVLEHIGAHCTVWG</sequence>
<proteinExistence type="predicted"/>
<evidence type="ECO:0000313" key="1">
    <source>
        <dbReference type="EMBL" id="GAK99339.1"/>
    </source>
</evidence>
<protein>
    <submittedName>
        <fullName evidence="1">GumL protein</fullName>
    </submittedName>
</protein>
<evidence type="ECO:0000313" key="2">
    <source>
        <dbReference type="Proteomes" id="UP000029226"/>
    </source>
</evidence>
<dbReference type="AlphaFoldDB" id="A0A090Q8B8"/>
<gene>
    <name evidence="1" type="ORF">JCM19314_3384</name>
</gene>